<organism evidence="1 2">
    <name type="scientific">Mycena alexandri</name>
    <dbReference type="NCBI Taxonomy" id="1745969"/>
    <lineage>
        <taxon>Eukaryota</taxon>
        <taxon>Fungi</taxon>
        <taxon>Dikarya</taxon>
        <taxon>Basidiomycota</taxon>
        <taxon>Agaricomycotina</taxon>
        <taxon>Agaricomycetes</taxon>
        <taxon>Agaricomycetidae</taxon>
        <taxon>Agaricales</taxon>
        <taxon>Marasmiineae</taxon>
        <taxon>Mycenaceae</taxon>
        <taxon>Mycena</taxon>
    </lineage>
</organism>
<evidence type="ECO:0000313" key="1">
    <source>
        <dbReference type="EMBL" id="KAJ7020375.1"/>
    </source>
</evidence>
<name>A0AAD6WPJ8_9AGAR</name>
<sequence>MTSRDWELYGRLLFPKGLGYPLFSPTVPANFPLERRKTGIKIGDVGYVRDGSFEAVFNILHDANDQDFNPWGVPPGFEKVVLSPLDIARLENVQDKRAHIASHSVQKQEIDLHGSAQVHACVVILVLPDGASREVLLPLESFNTQALKHAENWYHFVQKSQNRRVVNGDLYLITEVTKCKSWSINALELRVIK</sequence>
<proteinExistence type="predicted"/>
<protein>
    <submittedName>
        <fullName evidence="1">Uncharacterized protein</fullName>
    </submittedName>
</protein>
<reference evidence="1" key="1">
    <citation type="submission" date="2023-03" db="EMBL/GenBank/DDBJ databases">
        <title>Massive genome expansion in bonnet fungi (Mycena s.s.) driven by repeated elements and novel gene families across ecological guilds.</title>
        <authorList>
            <consortium name="Lawrence Berkeley National Laboratory"/>
            <person name="Harder C.B."/>
            <person name="Miyauchi S."/>
            <person name="Viragh M."/>
            <person name="Kuo A."/>
            <person name="Thoen E."/>
            <person name="Andreopoulos B."/>
            <person name="Lu D."/>
            <person name="Skrede I."/>
            <person name="Drula E."/>
            <person name="Henrissat B."/>
            <person name="Morin E."/>
            <person name="Kohler A."/>
            <person name="Barry K."/>
            <person name="LaButti K."/>
            <person name="Morin E."/>
            <person name="Salamov A."/>
            <person name="Lipzen A."/>
            <person name="Mereny Z."/>
            <person name="Hegedus B."/>
            <person name="Baldrian P."/>
            <person name="Stursova M."/>
            <person name="Weitz H."/>
            <person name="Taylor A."/>
            <person name="Grigoriev I.V."/>
            <person name="Nagy L.G."/>
            <person name="Martin F."/>
            <person name="Kauserud H."/>
        </authorList>
    </citation>
    <scope>NUCLEOTIDE SEQUENCE</scope>
    <source>
        <strain evidence="1">CBHHK200</strain>
    </source>
</reference>
<gene>
    <name evidence="1" type="ORF">C8F04DRAFT_974348</name>
</gene>
<dbReference type="AlphaFoldDB" id="A0AAD6WPJ8"/>
<accession>A0AAD6WPJ8</accession>
<dbReference type="EMBL" id="JARJCM010000265">
    <property type="protein sequence ID" value="KAJ7020375.1"/>
    <property type="molecule type" value="Genomic_DNA"/>
</dbReference>
<keyword evidence="2" id="KW-1185">Reference proteome</keyword>
<dbReference type="Proteomes" id="UP001218188">
    <property type="component" value="Unassembled WGS sequence"/>
</dbReference>
<evidence type="ECO:0000313" key="2">
    <source>
        <dbReference type="Proteomes" id="UP001218188"/>
    </source>
</evidence>
<comment type="caution">
    <text evidence="1">The sequence shown here is derived from an EMBL/GenBank/DDBJ whole genome shotgun (WGS) entry which is preliminary data.</text>
</comment>